<protein>
    <submittedName>
        <fullName evidence="1">Uncharacterized protein</fullName>
    </submittedName>
</protein>
<feature type="non-terminal residue" evidence="1">
    <location>
        <position position="152"/>
    </location>
</feature>
<comment type="caution">
    <text evidence="1">The sequence shown here is derived from an EMBL/GenBank/DDBJ whole genome shotgun (WGS) entry which is preliminary data.</text>
</comment>
<dbReference type="AlphaFoldDB" id="A0AAD8EC73"/>
<sequence>ENCTKLSVKNQRCRFSAANYLTKVKRLNTFKGARSGKDIGTSLFVIASNVESPNSPTTSGLHFRFTIREKQILEFQRSGVAARRFKWVPSEHARHFKRVSNGCCPIHGQVIRIFSNNTNIRVLTINTRCHKIGSHIVLESVKRQFIKIAFQI</sequence>
<reference evidence="1" key="1">
    <citation type="journal article" date="2023" name="IScience">
        <title>Live-bearing cockroach genome reveals convergent evolutionary mechanisms linked to viviparity in insects and beyond.</title>
        <authorList>
            <person name="Fouks B."/>
            <person name="Harrison M.C."/>
            <person name="Mikhailova A.A."/>
            <person name="Marchal E."/>
            <person name="English S."/>
            <person name="Carruthers M."/>
            <person name="Jennings E.C."/>
            <person name="Chiamaka E.L."/>
            <person name="Frigard R.A."/>
            <person name="Pippel M."/>
            <person name="Attardo G.M."/>
            <person name="Benoit J.B."/>
            <person name="Bornberg-Bauer E."/>
            <person name="Tobe S.S."/>
        </authorList>
    </citation>
    <scope>NUCLEOTIDE SEQUENCE</scope>
    <source>
        <strain evidence="1">Stay&amp;Tobe</strain>
    </source>
</reference>
<feature type="non-terminal residue" evidence="1">
    <location>
        <position position="1"/>
    </location>
</feature>
<dbReference type="Proteomes" id="UP001233999">
    <property type="component" value="Unassembled WGS sequence"/>
</dbReference>
<keyword evidence="2" id="KW-1185">Reference proteome</keyword>
<dbReference type="EMBL" id="JASPKZ010007334">
    <property type="protein sequence ID" value="KAJ9584953.1"/>
    <property type="molecule type" value="Genomic_DNA"/>
</dbReference>
<accession>A0AAD8EC73</accession>
<reference evidence="1" key="2">
    <citation type="submission" date="2023-05" db="EMBL/GenBank/DDBJ databases">
        <authorList>
            <person name="Fouks B."/>
        </authorList>
    </citation>
    <scope>NUCLEOTIDE SEQUENCE</scope>
    <source>
        <strain evidence="1">Stay&amp;Tobe</strain>
        <tissue evidence="1">Testes</tissue>
    </source>
</reference>
<name>A0AAD8EC73_DIPPU</name>
<evidence type="ECO:0000313" key="2">
    <source>
        <dbReference type="Proteomes" id="UP001233999"/>
    </source>
</evidence>
<gene>
    <name evidence="1" type="ORF">L9F63_020702</name>
</gene>
<proteinExistence type="predicted"/>
<organism evidence="1 2">
    <name type="scientific">Diploptera punctata</name>
    <name type="common">Pacific beetle cockroach</name>
    <dbReference type="NCBI Taxonomy" id="6984"/>
    <lineage>
        <taxon>Eukaryota</taxon>
        <taxon>Metazoa</taxon>
        <taxon>Ecdysozoa</taxon>
        <taxon>Arthropoda</taxon>
        <taxon>Hexapoda</taxon>
        <taxon>Insecta</taxon>
        <taxon>Pterygota</taxon>
        <taxon>Neoptera</taxon>
        <taxon>Polyneoptera</taxon>
        <taxon>Dictyoptera</taxon>
        <taxon>Blattodea</taxon>
        <taxon>Blaberoidea</taxon>
        <taxon>Blaberidae</taxon>
        <taxon>Diplopterinae</taxon>
        <taxon>Diploptera</taxon>
    </lineage>
</organism>
<evidence type="ECO:0000313" key="1">
    <source>
        <dbReference type="EMBL" id="KAJ9584953.1"/>
    </source>
</evidence>